<comment type="catalytic activity">
    <reaction evidence="4">
        <text>a ubiquinone + n Na(+)(in) + NADH + H(+) = a ubiquinol + n Na(+)(out) + NAD(+)</text>
        <dbReference type="Rhea" id="RHEA:47748"/>
        <dbReference type="Rhea" id="RHEA-COMP:9565"/>
        <dbReference type="Rhea" id="RHEA-COMP:9566"/>
        <dbReference type="ChEBI" id="CHEBI:15378"/>
        <dbReference type="ChEBI" id="CHEBI:16389"/>
        <dbReference type="ChEBI" id="CHEBI:17976"/>
        <dbReference type="ChEBI" id="CHEBI:29101"/>
        <dbReference type="ChEBI" id="CHEBI:57540"/>
        <dbReference type="ChEBI" id="CHEBI:57945"/>
        <dbReference type="EC" id="7.2.1.1"/>
    </reaction>
</comment>
<keyword evidence="8" id="KW-1185">Reference proteome</keyword>
<gene>
    <name evidence="4 7" type="primary">nqrA</name>
    <name evidence="7" type="ordered locus">HRM2_06920</name>
</gene>
<evidence type="ECO:0000259" key="5">
    <source>
        <dbReference type="Pfam" id="PF05896"/>
    </source>
</evidence>
<dbReference type="InterPro" id="IPR017900">
    <property type="entry name" value="4Fe4S_Fe_S_CS"/>
</dbReference>
<keyword evidence="2" id="KW-0408">Iron</keyword>
<keyword evidence="4" id="KW-0520">NAD</keyword>
<dbReference type="KEGG" id="dat:HRM2_06920"/>
<dbReference type="STRING" id="177437.HRM2_06920"/>
<name>C0QJ16_DESAH</name>
<evidence type="ECO:0000256" key="3">
    <source>
        <dbReference type="ARBA" id="ARBA00023014"/>
    </source>
</evidence>
<evidence type="ECO:0000256" key="4">
    <source>
        <dbReference type="HAMAP-Rule" id="MF_00425"/>
    </source>
</evidence>
<dbReference type="OrthoDB" id="9774536at2"/>
<accession>C0QJ16</accession>
<feature type="domain" description="NqrA second alpha/beta" evidence="6">
    <location>
        <begin position="117"/>
        <end position="258"/>
    </location>
</feature>
<evidence type="ECO:0000256" key="1">
    <source>
        <dbReference type="ARBA" id="ARBA00022723"/>
    </source>
</evidence>
<feature type="domain" description="NqrA N-terminal barrel-sandwich hybrid" evidence="5">
    <location>
        <begin position="4"/>
        <end position="96"/>
    </location>
</feature>
<dbReference type="InterPro" id="IPR008703">
    <property type="entry name" value="NqrA"/>
</dbReference>
<proteinExistence type="inferred from homology"/>
<keyword evidence="4" id="KW-0813">Transport</keyword>
<dbReference type="Pfam" id="PF24836">
    <property type="entry name" value="NQRA_2nd"/>
    <property type="match status" value="1"/>
</dbReference>
<evidence type="ECO:0000256" key="2">
    <source>
        <dbReference type="ARBA" id="ARBA00023004"/>
    </source>
</evidence>
<keyword evidence="4" id="KW-0406">Ion transport</keyword>
<dbReference type="NCBIfam" id="NF003761">
    <property type="entry name" value="PRK05352.1-4"/>
    <property type="match status" value="1"/>
</dbReference>
<dbReference type="GO" id="GO:0046872">
    <property type="term" value="F:metal ion binding"/>
    <property type="evidence" value="ECO:0007669"/>
    <property type="project" value="UniProtKB-KW"/>
</dbReference>
<dbReference type="PANTHER" id="PTHR37839">
    <property type="entry name" value="NA(+)-TRANSLOCATING NADH-QUINONE REDUCTASE SUBUNIT A"/>
    <property type="match status" value="1"/>
</dbReference>
<comment type="subunit">
    <text evidence="4">Composed of six subunits; NqrA, NqrB, NqrC, NqrD, NqrE and NqrF.</text>
</comment>
<dbReference type="PROSITE" id="PS00198">
    <property type="entry name" value="4FE4S_FER_1"/>
    <property type="match status" value="2"/>
</dbReference>
<dbReference type="GO" id="GO:0006814">
    <property type="term" value="P:sodium ion transport"/>
    <property type="evidence" value="ECO:0007669"/>
    <property type="project" value="UniProtKB-UniRule"/>
</dbReference>
<dbReference type="eggNOG" id="COG1726">
    <property type="taxonomic scope" value="Bacteria"/>
</dbReference>
<keyword evidence="4" id="KW-0739">Sodium transport</keyword>
<dbReference type="Pfam" id="PF05896">
    <property type="entry name" value="NQRA_N"/>
    <property type="match status" value="1"/>
</dbReference>
<evidence type="ECO:0000313" key="8">
    <source>
        <dbReference type="Proteomes" id="UP000000442"/>
    </source>
</evidence>
<keyword evidence="4" id="KW-1278">Translocase</keyword>
<dbReference type="HAMAP" id="MF_00425">
    <property type="entry name" value="NqrA"/>
    <property type="match status" value="1"/>
</dbReference>
<evidence type="ECO:0000313" key="7">
    <source>
        <dbReference type="EMBL" id="ACN13806.1"/>
    </source>
</evidence>
<dbReference type="GO" id="GO:0051536">
    <property type="term" value="F:iron-sulfur cluster binding"/>
    <property type="evidence" value="ECO:0007669"/>
    <property type="project" value="UniProtKB-KW"/>
</dbReference>
<dbReference type="PANTHER" id="PTHR37839:SF1">
    <property type="entry name" value="NA(+)-TRANSLOCATING NADH-QUINONE REDUCTASE SUBUNIT A"/>
    <property type="match status" value="1"/>
</dbReference>
<reference evidence="7 8" key="1">
    <citation type="journal article" date="2009" name="Environ. Microbiol.">
        <title>Genome sequence of Desulfobacterium autotrophicum HRM2, a marine sulfate reducer oxidizing organic carbon completely to carbon dioxide.</title>
        <authorList>
            <person name="Strittmatter A.W."/>
            <person name="Liesegang H."/>
            <person name="Rabus R."/>
            <person name="Decker I."/>
            <person name="Amann J."/>
            <person name="Andres S."/>
            <person name="Henne A."/>
            <person name="Fricke W.F."/>
            <person name="Martinez-Arias R."/>
            <person name="Bartels D."/>
            <person name="Goesmann A."/>
            <person name="Krause L."/>
            <person name="Puehler A."/>
            <person name="Klenk H.P."/>
            <person name="Richter M."/>
            <person name="Schuler M."/>
            <person name="Gloeckner F.O."/>
            <person name="Meyerdierks A."/>
            <person name="Gottschalk G."/>
            <person name="Amann R."/>
        </authorList>
    </citation>
    <scope>NUCLEOTIDE SEQUENCE [LARGE SCALE GENOMIC DNA]</scope>
    <source>
        <strain evidence="8">ATCC 43914 / DSM 3382 / HRM2</strain>
    </source>
</reference>
<dbReference type="HOGENOM" id="CLU_046656_0_0_7"/>
<comment type="similarity">
    <text evidence="4">Belongs to the NqrA family.</text>
</comment>
<keyword evidence="1" id="KW-0479">Metal-binding</keyword>
<comment type="function">
    <text evidence="4">NQR complex catalyzes the reduction of ubiquinone-1 to ubiquinol by two successive reactions, coupled with the transport of Na(+) ions from the cytoplasm to the periplasm. NqrA to NqrE are probably involved in the second step, the conversion of ubisemiquinone to ubiquinol.</text>
</comment>
<keyword evidence="4" id="KW-0915">Sodium</keyword>
<organism evidence="7 8">
    <name type="scientific">Desulforapulum autotrophicum (strain ATCC 43914 / DSM 3382 / VKM B-1955 / HRM2)</name>
    <name type="common">Desulfobacterium autotrophicum</name>
    <dbReference type="NCBI Taxonomy" id="177437"/>
    <lineage>
        <taxon>Bacteria</taxon>
        <taxon>Pseudomonadati</taxon>
        <taxon>Thermodesulfobacteriota</taxon>
        <taxon>Desulfobacteria</taxon>
        <taxon>Desulfobacterales</taxon>
        <taxon>Desulfobacteraceae</taxon>
        <taxon>Desulforapulum</taxon>
    </lineage>
</organism>
<dbReference type="EC" id="7.2.1.1" evidence="4"/>
<protein>
    <recommendedName>
        <fullName evidence="4">Na(+)-translocating NADH-quinone reductase subunit A</fullName>
        <shortName evidence="4">Na(+)-NQR subunit A</shortName>
        <shortName evidence="4">Na(+)-translocating NQR subunit A</shortName>
        <ecNumber evidence="4">7.2.1.1</ecNumber>
    </recommendedName>
    <alternativeName>
        <fullName evidence="4">NQR complex subunit A</fullName>
    </alternativeName>
    <alternativeName>
        <fullName evidence="4">NQR-1 subunit A</fullName>
    </alternativeName>
</protein>
<keyword evidence="4" id="KW-0830">Ubiquinone</keyword>
<dbReference type="Proteomes" id="UP000000442">
    <property type="component" value="Chromosome"/>
</dbReference>
<sequence length="442" mass="49128">MEKIKISKGFTTPLAGMPDIGIIELSDPRTLGLSAMDVPHIRAKLMVKEGDRVQTGAPLFYDKRDKSVQYVSPGTGVIQKIVYGERRRLHEVVISLEGAEDFVEFDPISLSALGEVSRQVLVERLKQGGMWQALRQFPAMDTADASHTPSMIIVSLSGNDPFSPDPGVVFEREQTALHFGLEVLKRLSDRIVVTVREGSLERLGKVKSSVTHTVPDIYPAWNPGAVLYHLKKDSAENSSWCIAADHLVMMARFLMTGRYPTQKIITVTRGREHRPHILTRQGAPVKALIGDFIDRSLITTGRFNGRIVEPDDHLGFFENTLNLIDTPDGEELLGFIRPGKAKATVSKTFLSCLFPEPKEVDCTRHGEVRACINCSYCEKICPNDLMPNFIMKALLSDEIENALECGLLDCCQCGLCSYACPSKIELAQILRHGMDALYKDKQ</sequence>
<dbReference type="SUPFAM" id="SSF46548">
    <property type="entry name" value="alpha-helical ferredoxin"/>
    <property type="match status" value="1"/>
</dbReference>
<dbReference type="EMBL" id="CP001087">
    <property type="protein sequence ID" value="ACN13806.1"/>
    <property type="molecule type" value="Genomic_DNA"/>
</dbReference>
<dbReference type="RefSeq" id="WP_012663054.1">
    <property type="nucleotide sequence ID" value="NC_012108.1"/>
</dbReference>
<keyword evidence="7" id="KW-0560">Oxidoreductase</keyword>
<dbReference type="GO" id="GO:0016655">
    <property type="term" value="F:oxidoreductase activity, acting on NAD(P)H, quinone or similar compound as acceptor"/>
    <property type="evidence" value="ECO:0007669"/>
    <property type="project" value="UniProtKB-UniRule"/>
</dbReference>
<keyword evidence="3" id="KW-0411">Iron-sulfur</keyword>
<dbReference type="AlphaFoldDB" id="C0QJ16"/>
<dbReference type="InterPro" id="IPR056147">
    <property type="entry name" value="NQRA_N"/>
</dbReference>
<evidence type="ECO:0000259" key="6">
    <source>
        <dbReference type="Pfam" id="PF24836"/>
    </source>
</evidence>
<dbReference type="InterPro" id="IPR056148">
    <property type="entry name" value="NQRA_2nd"/>
</dbReference>